<evidence type="ECO:0000313" key="3">
    <source>
        <dbReference type="Proteomes" id="UP001152797"/>
    </source>
</evidence>
<reference evidence="2" key="2">
    <citation type="submission" date="2024-04" db="EMBL/GenBank/DDBJ databases">
        <authorList>
            <person name="Chen Y."/>
            <person name="Shah S."/>
            <person name="Dougan E. K."/>
            <person name="Thang M."/>
            <person name="Chan C."/>
        </authorList>
    </citation>
    <scope>NUCLEOTIDE SEQUENCE [LARGE SCALE GENOMIC DNA]</scope>
</reference>
<accession>A0A9P1CAE0</accession>
<evidence type="ECO:0000313" key="2">
    <source>
        <dbReference type="EMBL" id="CAL1141365.1"/>
    </source>
</evidence>
<evidence type="ECO:0000313" key="1">
    <source>
        <dbReference type="EMBL" id="CAI3987990.1"/>
    </source>
</evidence>
<comment type="caution">
    <text evidence="1">The sequence shown here is derived from an EMBL/GenBank/DDBJ whole genome shotgun (WGS) entry which is preliminary data.</text>
</comment>
<dbReference type="Proteomes" id="UP001152797">
    <property type="component" value="Unassembled WGS sequence"/>
</dbReference>
<dbReference type="EMBL" id="CAMXCT020001224">
    <property type="protein sequence ID" value="CAL1141365.1"/>
    <property type="molecule type" value="Genomic_DNA"/>
</dbReference>
<protein>
    <submittedName>
        <fullName evidence="1">Uncharacterized protein</fullName>
    </submittedName>
</protein>
<name>A0A9P1CAE0_9DINO</name>
<gene>
    <name evidence="1" type="ORF">C1SCF055_LOCUS15224</name>
</gene>
<dbReference type="EMBL" id="CAMXCT030001224">
    <property type="protein sequence ID" value="CAL4775302.1"/>
    <property type="molecule type" value="Genomic_DNA"/>
</dbReference>
<organism evidence="1">
    <name type="scientific">Cladocopium goreaui</name>
    <dbReference type="NCBI Taxonomy" id="2562237"/>
    <lineage>
        <taxon>Eukaryota</taxon>
        <taxon>Sar</taxon>
        <taxon>Alveolata</taxon>
        <taxon>Dinophyceae</taxon>
        <taxon>Suessiales</taxon>
        <taxon>Symbiodiniaceae</taxon>
        <taxon>Cladocopium</taxon>
    </lineage>
</organism>
<dbReference type="EMBL" id="CAMXCT010001224">
    <property type="protein sequence ID" value="CAI3987990.1"/>
    <property type="molecule type" value="Genomic_DNA"/>
</dbReference>
<sequence>MPPLPKKRLIGKQPGPAELYPEVELVDSFGRLDLPRRKLSLKGRKAARVAVFPRLYAVVGVEWENEVAVISTPPRLTLKEAMRDARREALKERRHWAQVAKELGDLPTGDEIGDVTFMVAQLTTKGLKRLSAADNFGKFLSAVKKLQTFEKRRFIVASLCLHRRLPAPVANGVMKFW</sequence>
<proteinExistence type="predicted"/>
<keyword evidence="3" id="KW-1185">Reference proteome</keyword>
<reference evidence="1" key="1">
    <citation type="submission" date="2022-10" db="EMBL/GenBank/DDBJ databases">
        <authorList>
            <person name="Chen Y."/>
            <person name="Dougan E. K."/>
            <person name="Chan C."/>
            <person name="Rhodes N."/>
            <person name="Thang M."/>
        </authorList>
    </citation>
    <scope>NUCLEOTIDE SEQUENCE</scope>
</reference>
<dbReference type="AlphaFoldDB" id="A0A9P1CAE0"/>